<dbReference type="GO" id="GO:0005524">
    <property type="term" value="F:ATP binding"/>
    <property type="evidence" value="ECO:0007669"/>
    <property type="project" value="UniProtKB-KW"/>
</dbReference>
<dbReference type="Pfam" id="PF00225">
    <property type="entry name" value="Kinesin"/>
    <property type="match status" value="1"/>
</dbReference>
<dbReference type="EMBL" id="CCAG010020214">
    <property type="status" value="NOT_ANNOTATED_CDS"/>
    <property type="molecule type" value="Genomic_DNA"/>
</dbReference>
<evidence type="ECO:0000256" key="3">
    <source>
        <dbReference type="PROSITE-ProRule" id="PRU00283"/>
    </source>
</evidence>
<organism evidence="6 7">
    <name type="scientific">Glossina morsitans morsitans</name>
    <name type="common">Savannah tsetse fly</name>
    <dbReference type="NCBI Taxonomy" id="37546"/>
    <lineage>
        <taxon>Eukaryota</taxon>
        <taxon>Metazoa</taxon>
        <taxon>Ecdysozoa</taxon>
        <taxon>Arthropoda</taxon>
        <taxon>Hexapoda</taxon>
        <taxon>Insecta</taxon>
        <taxon>Pterygota</taxon>
        <taxon>Neoptera</taxon>
        <taxon>Endopterygota</taxon>
        <taxon>Diptera</taxon>
        <taxon>Brachycera</taxon>
        <taxon>Muscomorpha</taxon>
        <taxon>Hippoboscoidea</taxon>
        <taxon>Glossinidae</taxon>
        <taxon>Glossina</taxon>
    </lineage>
</organism>
<dbReference type="VEuPathDB" id="VectorBase:GMOY004021"/>
<feature type="domain" description="Kinesin motor" evidence="5">
    <location>
        <begin position="43"/>
        <end position="132"/>
    </location>
</feature>
<protein>
    <recommendedName>
        <fullName evidence="5">Kinesin motor domain-containing protein</fullName>
    </recommendedName>
</protein>
<dbReference type="Gene3D" id="3.40.850.10">
    <property type="entry name" value="Kinesin motor domain"/>
    <property type="match status" value="1"/>
</dbReference>
<evidence type="ECO:0000313" key="7">
    <source>
        <dbReference type="Proteomes" id="UP000092444"/>
    </source>
</evidence>
<dbReference type="AlphaFoldDB" id="A0A1B0FJJ0"/>
<comment type="similarity">
    <text evidence="3">Belongs to the TRAFAC class myosin-kinesin ATPase superfamily. Kinesin family.</text>
</comment>
<keyword evidence="1" id="KW-0547">Nucleotide-binding</keyword>
<dbReference type="InterPro" id="IPR036961">
    <property type="entry name" value="Kinesin_motor_dom_sf"/>
</dbReference>
<dbReference type="GO" id="GO:0008017">
    <property type="term" value="F:microtubule binding"/>
    <property type="evidence" value="ECO:0007669"/>
    <property type="project" value="InterPro"/>
</dbReference>
<feature type="region of interest" description="Disordered" evidence="4">
    <location>
        <begin position="1"/>
        <end position="34"/>
    </location>
</feature>
<dbReference type="InterPro" id="IPR027417">
    <property type="entry name" value="P-loop_NTPase"/>
</dbReference>
<dbReference type="GO" id="GO:0007018">
    <property type="term" value="P:microtubule-based movement"/>
    <property type="evidence" value="ECO:0007669"/>
    <property type="project" value="InterPro"/>
</dbReference>
<dbReference type="InterPro" id="IPR001752">
    <property type="entry name" value="Kinesin_motor_dom"/>
</dbReference>
<keyword evidence="2" id="KW-0067">ATP-binding</keyword>
<evidence type="ECO:0000313" key="6">
    <source>
        <dbReference type="EnsemblMetazoa" id="GMOY004021-PA"/>
    </source>
</evidence>
<reference evidence="6" key="1">
    <citation type="submission" date="2020-05" db="UniProtKB">
        <authorList>
            <consortium name="EnsemblMetazoa"/>
        </authorList>
    </citation>
    <scope>IDENTIFICATION</scope>
    <source>
        <strain evidence="6">Yale</strain>
    </source>
</reference>
<dbReference type="Proteomes" id="UP000092444">
    <property type="component" value="Unassembled WGS sequence"/>
</dbReference>
<evidence type="ECO:0000256" key="4">
    <source>
        <dbReference type="SAM" id="MobiDB-lite"/>
    </source>
</evidence>
<proteinExistence type="inferred from homology"/>
<sequence>MKPTAKTPMKVTKSLYQRELRTQSSSSSEQAEEANVVAKAKDPVHCFLSPLPSDGDLSCVRVRNSTTVILATPEQVLGNKQGAQKETHYIYRHVFEPQTSQQDIFSAMAQPLVKNLIKGRNSLLFTYGDFFS</sequence>
<dbReference type="EnsemblMetazoa" id="GMOY004021-RA">
    <property type="protein sequence ID" value="GMOY004021-PA"/>
    <property type="gene ID" value="GMOY004021"/>
</dbReference>
<evidence type="ECO:0000259" key="5">
    <source>
        <dbReference type="PROSITE" id="PS50067"/>
    </source>
</evidence>
<evidence type="ECO:0000256" key="2">
    <source>
        <dbReference type="ARBA" id="ARBA00022840"/>
    </source>
</evidence>
<name>A0A1B0FJJ0_GLOMM</name>
<dbReference type="SUPFAM" id="SSF52540">
    <property type="entry name" value="P-loop containing nucleoside triphosphate hydrolases"/>
    <property type="match status" value="1"/>
</dbReference>
<evidence type="ECO:0000256" key="1">
    <source>
        <dbReference type="ARBA" id="ARBA00022741"/>
    </source>
</evidence>
<dbReference type="STRING" id="37546.A0A1B0FJJ0"/>
<accession>A0A1B0FJJ0</accession>
<comment type="caution">
    <text evidence="3">Lacks conserved residue(s) required for the propagation of feature annotation.</text>
</comment>
<dbReference type="GO" id="GO:0003777">
    <property type="term" value="F:microtubule motor activity"/>
    <property type="evidence" value="ECO:0007669"/>
    <property type="project" value="InterPro"/>
</dbReference>
<dbReference type="PROSITE" id="PS50067">
    <property type="entry name" value="KINESIN_MOTOR_2"/>
    <property type="match status" value="1"/>
</dbReference>
<keyword evidence="7" id="KW-1185">Reference proteome</keyword>